<dbReference type="InterPro" id="IPR014074">
    <property type="entry name" value="Carboxysome_shell_carb_anhy"/>
</dbReference>
<dbReference type="InterPro" id="IPR043065">
    <property type="entry name" value="CsoSCA_N_sf"/>
</dbReference>
<dbReference type="AlphaFoldDB" id="A0A059ZY29"/>
<evidence type="ECO:0000256" key="10">
    <source>
        <dbReference type="ARBA" id="ARBA00024121"/>
    </source>
</evidence>
<dbReference type="GO" id="GO:0046872">
    <property type="term" value="F:metal ion binding"/>
    <property type="evidence" value="ECO:0007669"/>
    <property type="project" value="UniProtKB-KW"/>
</dbReference>
<evidence type="ECO:0000256" key="11">
    <source>
        <dbReference type="ARBA" id="ARBA00024446"/>
    </source>
</evidence>
<feature type="domain" description="Carboxysome Shell Carbonic Anhydrase N-terminal" evidence="16">
    <location>
        <begin position="62"/>
        <end position="153"/>
    </location>
</feature>
<dbReference type="KEGG" id="acz:Acaty_c0911"/>
<dbReference type="eggNOG" id="ENOG502Z9V7">
    <property type="taxonomic scope" value="Bacteria"/>
</dbReference>
<evidence type="ECO:0000259" key="14">
    <source>
        <dbReference type="Pfam" id="PF08936"/>
    </source>
</evidence>
<proteinExistence type="inferred from homology"/>
<evidence type="ECO:0000256" key="4">
    <source>
        <dbReference type="ARBA" id="ARBA00022833"/>
    </source>
</evidence>
<evidence type="ECO:0000256" key="7">
    <source>
        <dbReference type="ARBA" id="ARBA00023587"/>
    </source>
</evidence>
<sequence length="523" mass="57686">MDTRKAFALRQARANGARQPAPIGMGMGRPTPSWFPSGAAHALAHGLEHAACPSLPERGCRHALVQPSENARLAEIEKSVKGSFDAIVPALKSMAALGRGPDFPEQAQQLARQELGFEFPQEVLERAWVRGPELGRLYAEGTFMALERAVCEFGARIQTELRAAQNLDAFLVDCGFHALNVSACADGRLKGLFPFILRLPDSPLVSRSAFAGTLFDIEEDVRHWQAAELRRFREGYPTTADAQTRYLKIAVYHGSSVDPQHQGCAAHGSNLHAAIEAALERLYQFRMAIENAFCCGASTDLLLIGVDTDTDAIRIHIPDAHGDLSPHRYVDNAELYRHTLGLDADQARLAVYEAIRAASASDGWGKGEGMPHDGMRRLIATLLINNMSQIEYVGEYYGGWYGDGGHAERFIGVGNGFQEVQVRNLAYYAHVDTVEEGAADLDVGIKIFRKLNLEKGLPIPMALRYRFDSRVPGSRERVERKVQRMAAALRNRYASLVETDRLILWGGIQDLPLGSPMEEVDLR</sequence>
<dbReference type="InterPro" id="IPR048539">
    <property type="entry name" value="CsoSCA_cat"/>
</dbReference>
<dbReference type="Gene3D" id="1.20.120.1310">
    <property type="entry name" value="Carboxysome Shell Carbonic Anhydrase, N-terminal helical domain"/>
    <property type="match status" value="1"/>
</dbReference>
<dbReference type="GeneID" id="92930941"/>
<evidence type="ECO:0000259" key="15">
    <source>
        <dbReference type="Pfam" id="PF20686"/>
    </source>
</evidence>
<evidence type="ECO:0000256" key="5">
    <source>
        <dbReference type="ARBA" id="ARBA00023239"/>
    </source>
</evidence>
<evidence type="ECO:0000256" key="9">
    <source>
        <dbReference type="ARBA" id="ARBA00024021"/>
    </source>
</evidence>
<dbReference type="InterPro" id="IPR043066">
    <property type="entry name" value="CsoSCA_C_sf"/>
</dbReference>
<evidence type="ECO:0000256" key="8">
    <source>
        <dbReference type="ARBA" id="ARBA00023669"/>
    </source>
</evidence>
<dbReference type="NCBIfam" id="TIGR02701">
    <property type="entry name" value="shell_carb_anhy"/>
    <property type="match status" value="1"/>
</dbReference>
<feature type="domain" description="Carboxysome Shell Carbonic Anhydrase C-terminal" evidence="14">
    <location>
        <begin position="407"/>
        <end position="521"/>
    </location>
</feature>
<gene>
    <name evidence="17" type="ORF">Acaty_c0911</name>
</gene>
<evidence type="ECO:0000256" key="6">
    <source>
        <dbReference type="ARBA" id="ARBA00023300"/>
    </source>
</evidence>
<evidence type="ECO:0000259" key="16">
    <source>
        <dbReference type="Pfam" id="PF20687"/>
    </source>
</evidence>
<evidence type="ECO:0000256" key="2">
    <source>
        <dbReference type="ARBA" id="ARBA00012925"/>
    </source>
</evidence>
<accession>A0A059ZY29</accession>
<evidence type="ECO:0000256" key="12">
    <source>
        <dbReference type="ARBA" id="ARBA00048348"/>
    </source>
</evidence>
<organism evidence="17 18">
    <name type="scientific">Acidithiobacillus caldus (strain ATCC 51756 / DSM 8584 / KU)</name>
    <dbReference type="NCBI Taxonomy" id="637389"/>
    <lineage>
        <taxon>Bacteria</taxon>
        <taxon>Pseudomonadati</taxon>
        <taxon>Pseudomonadota</taxon>
        <taxon>Acidithiobacillia</taxon>
        <taxon>Acidithiobacillales</taxon>
        <taxon>Acidithiobacillaceae</taxon>
        <taxon>Acidithiobacillus</taxon>
    </lineage>
</organism>
<comment type="cofactor">
    <cofactor evidence="1">
        <name>Zn(2+)</name>
        <dbReference type="ChEBI" id="CHEBI:29105"/>
    </cofactor>
</comment>
<dbReference type="Pfam" id="PF20687">
    <property type="entry name" value="CsoSCA_N"/>
    <property type="match status" value="1"/>
</dbReference>
<protein>
    <recommendedName>
        <fullName evidence="10 13">Carboxysome shell carbonic anhydrase</fullName>
        <ecNumber evidence="2 13">4.2.1.1</ecNumber>
    </recommendedName>
</protein>
<dbReference type="Gene3D" id="3.30.1330.140">
    <property type="entry name" value="Carboxysome Shell Carbonic Anhydrase, C-terminal domain"/>
    <property type="match status" value="1"/>
</dbReference>
<evidence type="ECO:0000256" key="3">
    <source>
        <dbReference type="ARBA" id="ARBA00022723"/>
    </source>
</evidence>
<keyword evidence="8" id="KW-1282">Carboxysome</keyword>
<keyword evidence="5" id="KW-0456">Lyase</keyword>
<evidence type="ECO:0000313" key="17">
    <source>
        <dbReference type="EMBL" id="AIA54787.1"/>
    </source>
</evidence>
<dbReference type="GO" id="GO:0004089">
    <property type="term" value="F:carbonate dehydratase activity"/>
    <property type="evidence" value="ECO:0007669"/>
    <property type="project" value="UniProtKB-UniRule"/>
</dbReference>
<name>A0A059ZY29_ACICK</name>
<reference evidence="17 18" key="1">
    <citation type="journal article" date="2009" name="J. Bacteriol.">
        <title>Draft genome sequence of the extremely acidophilic bacterium Acidithiobacillus caldus ATCC 51756 reveals metabolic versatility in the genus Acidithiobacillus.</title>
        <authorList>
            <person name="Valdes J."/>
            <person name="Quatrini R."/>
            <person name="Hallberg K."/>
            <person name="Dopson M."/>
            <person name="Valenzuela P.D."/>
            <person name="Holmes D.S."/>
        </authorList>
    </citation>
    <scope>NUCLEOTIDE SEQUENCE [LARGE SCALE GENOMIC DNA]</scope>
    <source>
        <strain evidence="18">ATCC 51756 / DSM 8584 / KU</strain>
    </source>
</reference>
<dbReference type="Pfam" id="PF08936">
    <property type="entry name" value="CsoSCA_C"/>
    <property type="match status" value="1"/>
</dbReference>
<dbReference type="InterPro" id="IPR048620">
    <property type="entry name" value="CsoSCA_C"/>
</dbReference>
<dbReference type="EC" id="4.2.1.1" evidence="2 13"/>
<dbReference type="RefSeq" id="WP_004871247.1">
    <property type="nucleotide sequence ID" value="NZ_CP005986.1"/>
</dbReference>
<keyword evidence="3" id="KW-0479">Metal-binding</keyword>
<dbReference type="GO" id="GO:0015977">
    <property type="term" value="P:carbon fixation"/>
    <property type="evidence" value="ECO:0007669"/>
    <property type="project" value="UniProtKB-UniRule"/>
</dbReference>
<evidence type="ECO:0000256" key="1">
    <source>
        <dbReference type="ARBA" id="ARBA00001947"/>
    </source>
</evidence>
<dbReference type="HOGENOM" id="CLU_535194_0_0_6"/>
<evidence type="ECO:0000256" key="13">
    <source>
        <dbReference type="NCBIfam" id="TIGR02701"/>
    </source>
</evidence>
<comment type="catalytic activity">
    <reaction evidence="12">
        <text>hydrogencarbonate + H(+) = CO2 + H2O</text>
        <dbReference type="Rhea" id="RHEA:10748"/>
        <dbReference type="ChEBI" id="CHEBI:15377"/>
        <dbReference type="ChEBI" id="CHEBI:15378"/>
        <dbReference type="ChEBI" id="CHEBI:16526"/>
        <dbReference type="ChEBI" id="CHEBI:17544"/>
        <dbReference type="EC" id="4.2.1.1"/>
    </reaction>
</comment>
<evidence type="ECO:0000313" key="18">
    <source>
        <dbReference type="Proteomes" id="UP000005522"/>
    </source>
</evidence>
<keyword evidence="6" id="KW-0120">Carbon dioxide fixation</keyword>
<comment type="similarity">
    <text evidence="9">Belongs to the beta-class carbonic anhydrase family. CsoSCA subfamily.</text>
</comment>
<dbReference type="InterPro" id="IPR048619">
    <property type="entry name" value="CsoSCA_N"/>
</dbReference>
<dbReference type="EMBL" id="CP005986">
    <property type="protein sequence ID" value="AIA54787.1"/>
    <property type="molecule type" value="Genomic_DNA"/>
</dbReference>
<keyword evidence="11" id="KW-1283">Bacterial microcompartment</keyword>
<dbReference type="GO" id="GO:0031470">
    <property type="term" value="C:carboxysome"/>
    <property type="evidence" value="ECO:0007669"/>
    <property type="project" value="UniProtKB-SubCell"/>
</dbReference>
<dbReference type="Pfam" id="PF20686">
    <property type="entry name" value="CsoSCA_cat"/>
    <property type="match status" value="1"/>
</dbReference>
<dbReference type="Proteomes" id="UP000005522">
    <property type="component" value="Chromosome"/>
</dbReference>
<keyword evidence="4" id="KW-0862">Zinc</keyword>
<comment type="subcellular location">
    <subcellularLocation>
        <location evidence="7">Carboxysome</location>
    </subcellularLocation>
</comment>
<feature type="domain" description="Carboxysome Shell Carbonic Anhydrase catalytic" evidence="15">
    <location>
        <begin position="167"/>
        <end position="406"/>
    </location>
</feature>